<name>A0A0Q0Y1T4_9FLAO</name>
<feature type="domain" description="Cyclic nucleotide-binding" evidence="1">
    <location>
        <begin position="5"/>
        <end position="114"/>
    </location>
</feature>
<dbReference type="CDD" id="cd00038">
    <property type="entry name" value="CAP_ED"/>
    <property type="match status" value="1"/>
</dbReference>
<comment type="caution">
    <text evidence="2">The sequence shown here is derived from an EMBL/GenBank/DDBJ whole genome shotgun (WGS) entry which is preliminary data.</text>
</comment>
<dbReference type="STRING" id="362413.RC62_3703"/>
<dbReference type="RefSeq" id="WP_055092762.1">
    <property type="nucleotide sequence ID" value="NZ_JRLF01000006.1"/>
</dbReference>
<dbReference type="Proteomes" id="UP000050443">
    <property type="component" value="Unassembled WGS sequence"/>
</dbReference>
<dbReference type="EMBL" id="JRLF01000006">
    <property type="protein sequence ID" value="KQB42696.1"/>
    <property type="molecule type" value="Genomic_DNA"/>
</dbReference>
<sequence length="194" mass="22727">MYDIIFKHLEEKVPLTQAEKELIKTFFKPKKIKKKQFVVVEGHVCNYLTFVSKGLLKAYNVDDKGNEHINQFSPEGWWTSDMSSFFSGGISFYSIDAMEDSEVLLITREDFDNLTLQVPVMDRYFRLLFQNSLITKERRLISSHTHTAEEKYRHITENNPDLMKRIPQNLLASYLGLSPETLSRLKKNIIFDPK</sequence>
<organism evidence="2 3">
    <name type="scientific">Flavobacterium aquidurense</name>
    <dbReference type="NCBI Taxonomy" id="362413"/>
    <lineage>
        <taxon>Bacteria</taxon>
        <taxon>Pseudomonadati</taxon>
        <taxon>Bacteroidota</taxon>
        <taxon>Flavobacteriia</taxon>
        <taxon>Flavobacteriales</taxon>
        <taxon>Flavobacteriaceae</taxon>
        <taxon>Flavobacterium</taxon>
    </lineage>
</organism>
<protein>
    <submittedName>
        <fullName evidence="2">Cyclic nucleotide binding-regulatory protein</fullName>
    </submittedName>
</protein>
<dbReference type="Gene3D" id="2.60.120.10">
    <property type="entry name" value="Jelly Rolls"/>
    <property type="match status" value="1"/>
</dbReference>
<evidence type="ECO:0000313" key="2">
    <source>
        <dbReference type="EMBL" id="KQB42696.1"/>
    </source>
</evidence>
<dbReference type="SUPFAM" id="SSF51206">
    <property type="entry name" value="cAMP-binding domain-like"/>
    <property type="match status" value="1"/>
</dbReference>
<dbReference type="PATRIC" id="fig|362413.3.peg.3628"/>
<gene>
    <name evidence="2" type="ORF">RC62_3703</name>
</gene>
<dbReference type="Pfam" id="PF00027">
    <property type="entry name" value="cNMP_binding"/>
    <property type="match status" value="1"/>
</dbReference>
<proteinExistence type="predicted"/>
<dbReference type="PROSITE" id="PS50042">
    <property type="entry name" value="CNMP_BINDING_3"/>
    <property type="match status" value="1"/>
</dbReference>
<dbReference type="AlphaFoldDB" id="A0A0Q0Y1T4"/>
<dbReference type="InterPro" id="IPR000595">
    <property type="entry name" value="cNMP-bd_dom"/>
</dbReference>
<reference evidence="2 3" key="1">
    <citation type="submission" date="2014-09" db="EMBL/GenBank/DDBJ databases">
        <title>Genome sequence of Flavobacterium aquidurense RC62.</title>
        <authorList>
            <person name="Kim J.F."/>
            <person name="Kwak M.-J."/>
        </authorList>
    </citation>
    <scope>NUCLEOTIDE SEQUENCE [LARGE SCALE GENOMIC DNA]</scope>
    <source>
        <strain evidence="2 3">RC62</strain>
    </source>
</reference>
<evidence type="ECO:0000313" key="3">
    <source>
        <dbReference type="Proteomes" id="UP000050443"/>
    </source>
</evidence>
<dbReference type="InterPro" id="IPR018490">
    <property type="entry name" value="cNMP-bd_dom_sf"/>
</dbReference>
<dbReference type="OrthoDB" id="1092431at2"/>
<evidence type="ECO:0000259" key="1">
    <source>
        <dbReference type="PROSITE" id="PS50042"/>
    </source>
</evidence>
<accession>A0A0Q0Y1T4</accession>
<dbReference type="InterPro" id="IPR014710">
    <property type="entry name" value="RmlC-like_jellyroll"/>
</dbReference>